<dbReference type="InterPro" id="IPR037272">
    <property type="entry name" value="SNS_sf"/>
</dbReference>
<name>A0A5B7DH24_PORTR</name>
<keyword evidence="6" id="KW-1133">Transmembrane helix</keyword>
<feature type="binding site" evidence="8">
    <location>
        <position position="43"/>
    </location>
    <ligand>
        <name>Na(+)</name>
        <dbReference type="ChEBI" id="CHEBI:29101"/>
        <label>1</label>
    </ligand>
</feature>
<dbReference type="PANTHER" id="PTHR11616">
    <property type="entry name" value="SODIUM/CHLORIDE DEPENDENT TRANSPORTER"/>
    <property type="match status" value="1"/>
</dbReference>
<keyword evidence="8" id="KW-0915">Sodium</keyword>
<protein>
    <submittedName>
        <fullName evidence="9">Sodium-and chloride-dependent neutral and basic amino acid transporter B(0+)</fullName>
    </submittedName>
</protein>
<accession>A0A5B7DH24</accession>
<reference evidence="9 10" key="1">
    <citation type="submission" date="2019-05" db="EMBL/GenBank/DDBJ databases">
        <title>Another draft genome of Portunus trituberculatus and its Hox gene families provides insights of decapod evolution.</title>
        <authorList>
            <person name="Jeong J.-H."/>
            <person name="Song I."/>
            <person name="Kim S."/>
            <person name="Choi T."/>
            <person name="Kim D."/>
            <person name="Ryu S."/>
            <person name="Kim W."/>
        </authorList>
    </citation>
    <scope>NUCLEOTIDE SEQUENCE [LARGE SCALE GENOMIC DNA]</scope>
    <source>
        <tissue evidence="9">Muscle</tissue>
    </source>
</reference>
<evidence type="ECO:0000256" key="2">
    <source>
        <dbReference type="ARBA" id="ARBA00006459"/>
    </source>
</evidence>
<keyword evidence="3" id="KW-0813">Transport</keyword>
<evidence type="ECO:0000256" key="8">
    <source>
        <dbReference type="PIRSR" id="PIRSR600175-1"/>
    </source>
</evidence>
<evidence type="ECO:0000256" key="3">
    <source>
        <dbReference type="ARBA" id="ARBA00022448"/>
    </source>
</evidence>
<dbReference type="SUPFAM" id="SSF161070">
    <property type="entry name" value="SNF-like"/>
    <property type="match status" value="1"/>
</dbReference>
<sequence>MWESGITLEGASLGIDYYLLKPDLSRLADSEVWSDAAIQIFYSLGPSFGGLITLASYNKYKNNCMSVRLKNGKGSPWPPRRSISASVAPTDMHPALFVPCY</sequence>
<organism evidence="9 10">
    <name type="scientific">Portunus trituberculatus</name>
    <name type="common">Swimming crab</name>
    <name type="synonym">Neptunus trituberculatus</name>
    <dbReference type="NCBI Taxonomy" id="210409"/>
    <lineage>
        <taxon>Eukaryota</taxon>
        <taxon>Metazoa</taxon>
        <taxon>Ecdysozoa</taxon>
        <taxon>Arthropoda</taxon>
        <taxon>Crustacea</taxon>
        <taxon>Multicrustacea</taxon>
        <taxon>Malacostraca</taxon>
        <taxon>Eumalacostraca</taxon>
        <taxon>Eucarida</taxon>
        <taxon>Decapoda</taxon>
        <taxon>Pleocyemata</taxon>
        <taxon>Brachyura</taxon>
        <taxon>Eubrachyura</taxon>
        <taxon>Portunoidea</taxon>
        <taxon>Portunidae</taxon>
        <taxon>Portuninae</taxon>
        <taxon>Portunus</taxon>
    </lineage>
</organism>
<comment type="subcellular location">
    <subcellularLocation>
        <location evidence="1">Membrane</location>
        <topology evidence="1">Multi-pass membrane protein</topology>
    </subcellularLocation>
</comment>
<keyword evidence="8" id="KW-0479">Metal-binding</keyword>
<dbReference type="Proteomes" id="UP000324222">
    <property type="component" value="Unassembled WGS sequence"/>
</dbReference>
<dbReference type="InterPro" id="IPR000175">
    <property type="entry name" value="Na/ntran_symport"/>
</dbReference>
<evidence type="ECO:0000256" key="1">
    <source>
        <dbReference type="ARBA" id="ARBA00004141"/>
    </source>
</evidence>
<dbReference type="GO" id="GO:0006865">
    <property type="term" value="P:amino acid transport"/>
    <property type="evidence" value="ECO:0007669"/>
    <property type="project" value="TreeGrafter"/>
</dbReference>
<dbReference type="GO" id="GO:0005886">
    <property type="term" value="C:plasma membrane"/>
    <property type="evidence" value="ECO:0007669"/>
    <property type="project" value="TreeGrafter"/>
</dbReference>
<keyword evidence="10" id="KW-1185">Reference proteome</keyword>
<proteinExistence type="inferred from homology"/>
<evidence type="ECO:0000256" key="6">
    <source>
        <dbReference type="ARBA" id="ARBA00022989"/>
    </source>
</evidence>
<dbReference type="Pfam" id="PF00209">
    <property type="entry name" value="SNF"/>
    <property type="match status" value="1"/>
</dbReference>
<dbReference type="GO" id="GO:0035725">
    <property type="term" value="P:sodium ion transmembrane transport"/>
    <property type="evidence" value="ECO:0007669"/>
    <property type="project" value="TreeGrafter"/>
</dbReference>
<dbReference type="AlphaFoldDB" id="A0A5B7DH24"/>
<dbReference type="GO" id="GO:0046872">
    <property type="term" value="F:metal ion binding"/>
    <property type="evidence" value="ECO:0007669"/>
    <property type="project" value="UniProtKB-KW"/>
</dbReference>
<gene>
    <name evidence="9" type="primary">SLC6A14</name>
    <name evidence="9" type="ORF">E2C01_013406</name>
</gene>
<dbReference type="GO" id="GO:0015293">
    <property type="term" value="F:symporter activity"/>
    <property type="evidence" value="ECO:0007669"/>
    <property type="project" value="UniProtKB-KW"/>
</dbReference>
<dbReference type="PROSITE" id="PS50267">
    <property type="entry name" value="NA_NEUROTRAN_SYMP_3"/>
    <property type="match status" value="1"/>
</dbReference>
<evidence type="ECO:0000313" key="10">
    <source>
        <dbReference type="Proteomes" id="UP000324222"/>
    </source>
</evidence>
<dbReference type="PANTHER" id="PTHR11616:SF240">
    <property type="entry name" value="BLOATED TUBULES, ISOFORM B-RELATED"/>
    <property type="match status" value="1"/>
</dbReference>
<keyword evidence="7" id="KW-0472">Membrane</keyword>
<evidence type="ECO:0000256" key="5">
    <source>
        <dbReference type="ARBA" id="ARBA00022847"/>
    </source>
</evidence>
<evidence type="ECO:0000256" key="4">
    <source>
        <dbReference type="ARBA" id="ARBA00022692"/>
    </source>
</evidence>
<keyword evidence="5" id="KW-0769">Symport</keyword>
<evidence type="ECO:0000256" key="7">
    <source>
        <dbReference type="ARBA" id="ARBA00023136"/>
    </source>
</evidence>
<keyword evidence="4" id="KW-0812">Transmembrane</keyword>
<dbReference type="EMBL" id="VSRR010000874">
    <property type="protein sequence ID" value="MPC20463.1"/>
    <property type="molecule type" value="Genomic_DNA"/>
</dbReference>
<dbReference type="OrthoDB" id="6354857at2759"/>
<comment type="similarity">
    <text evidence="2">Belongs to the sodium:neurotransmitter symporter (SNF) (TC 2.A.22) family.</text>
</comment>
<evidence type="ECO:0000313" key="9">
    <source>
        <dbReference type="EMBL" id="MPC20463.1"/>
    </source>
</evidence>
<comment type="caution">
    <text evidence="9">The sequence shown here is derived from an EMBL/GenBank/DDBJ whole genome shotgun (WGS) entry which is preliminary data.</text>
</comment>